<keyword evidence="2" id="KW-0677">Repeat</keyword>
<dbReference type="SMART" id="SM00320">
    <property type="entry name" value="WD40"/>
    <property type="match status" value="5"/>
</dbReference>
<dbReference type="FunCoup" id="A0A6I9QTQ9">
    <property type="interactions" value="105"/>
</dbReference>
<evidence type="ECO:0000256" key="3">
    <source>
        <dbReference type="PROSITE-ProRule" id="PRU00221"/>
    </source>
</evidence>
<dbReference type="PROSITE" id="PS50181">
    <property type="entry name" value="FBOX"/>
    <property type="match status" value="1"/>
</dbReference>
<reference evidence="6" key="1">
    <citation type="submission" date="2025-08" db="UniProtKB">
        <authorList>
            <consortium name="RefSeq"/>
        </authorList>
    </citation>
    <scope>IDENTIFICATION</scope>
</reference>
<organism evidence="5 6">
    <name type="scientific">Elaeis guineensis var. tenera</name>
    <name type="common">Oil palm</name>
    <dbReference type="NCBI Taxonomy" id="51953"/>
    <lineage>
        <taxon>Eukaryota</taxon>
        <taxon>Viridiplantae</taxon>
        <taxon>Streptophyta</taxon>
        <taxon>Embryophyta</taxon>
        <taxon>Tracheophyta</taxon>
        <taxon>Spermatophyta</taxon>
        <taxon>Magnoliopsida</taxon>
        <taxon>Liliopsida</taxon>
        <taxon>Arecaceae</taxon>
        <taxon>Arecoideae</taxon>
        <taxon>Cocoseae</taxon>
        <taxon>Elaeidinae</taxon>
        <taxon>Elaeis</taxon>
    </lineage>
</organism>
<sequence length="488" mass="53910">MAERPTSLAPDVRARTLTDLDADVLAHCASFLGLREVTNLAMTCKPLRRVAYSDSIWSRLLTERWPGQCISSGYPGVKEQYLARHTALHQMKFEDPLKIWFTTYTMPHSHIMLDRNYILLAQGSILQRLRFEPSEAEVAAYETLRGHGSRITCMRLFPIVDTSLFRSEMQNEANVIITSSSDRTIRLWWKGRSQRCFKGHNGPVTTLADKLLGHGGRKVLASGGEDCTVRLWSVSCSGKHNPLTLTYYGHEKPLSCLSVAKHKDSLLVSISKDSRVRVWDTSASSSSSSSACVGMTCVSGPPVAMKCHDALCYIAAGSLVTAIDLRTMRKAFTAAIHAPKLYSFEMLPAKWLLCTGGEDRAILWDIRKSQEYPEPMADLDSNSSRVTLLHMDPYKVVTGGPFDYRVNVWETDTGFLANSLDCRVPGETENIVGLSAIAVDGCRIVTGGCAEEPGAMYYRDFSNCSIPVSLGSCSSASKFWEQGDSSCL</sequence>
<evidence type="ECO:0000256" key="2">
    <source>
        <dbReference type="ARBA" id="ARBA00022737"/>
    </source>
</evidence>
<keyword evidence="6" id="KW-0675">Receptor</keyword>
<keyword evidence="6" id="KW-0418">Kinase</keyword>
<dbReference type="RefSeq" id="XP_010915152.1">
    <property type="nucleotide sequence ID" value="XM_010916850.3"/>
</dbReference>
<proteinExistence type="predicted"/>
<keyword evidence="1 3" id="KW-0853">WD repeat</keyword>
<protein>
    <submittedName>
        <fullName evidence="6">Receptor for activated C kinase 1B</fullName>
    </submittedName>
</protein>
<dbReference type="Gene3D" id="1.20.1280.50">
    <property type="match status" value="1"/>
</dbReference>
<keyword evidence="6" id="KW-0808">Transferase</keyword>
<dbReference type="PROSITE" id="PS50082">
    <property type="entry name" value="WD_REPEATS_2"/>
    <property type="match status" value="2"/>
</dbReference>
<dbReference type="InterPro" id="IPR001810">
    <property type="entry name" value="F-box_dom"/>
</dbReference>
<name>A0A6I9QTQ9_ELAGV</name>
<dbReference type="Proteomes" id="UP000504607">
    <property type="component" value="Chromosome 3"/>
</dbReference>
<dbReference type="RefSeq" id="XP_073110915.1">
    <property type="nucleotide sequence ID" value="XM_073254814.1"/>
</dbReference>
<dbReference type="InterPro" id="IPR036047">
    <property type="entry name" value="F-box-like_dom_sf"/>
</dbReference>
<accession>A0A6I9QTQ9</accession>
<dbReference type="InParanoid" id="A0A6I9QTQ9"/>
<dbReference type="InterPro" id="IPR015943">
    <property type="entry name" value="WD40/YVTN_repeat-like_dom_sf"/>
</dbReference>
<dbReference type="Gene3D" id="2.130.10.10">
    <property type="entry name" value="YVTN repeat-like/Quinoprotein amine dehydrogenase"/>
    <property type="match status" value="2"/>
</dbReference>
<dbReference type="OrthoDB" id="727118at2759"/>
<dbReference type="GO" id="GO:0016301">
    <property type="term" value="F:kinase activity"/>
    <property type="evidence" value="ECO:0007669"/>
    <property type="project" value="UniProtKB-KW"/>
</dbReference>
<dbReference type="InterPro" id="IPR020472">
    <property type="entry name" value="WD40_PAC1"/>
</dbReference>
<evidence type="ECO:0000313" key="5">
    <source>
        <dbReference type="Proteomes" id="UP000504607"/>
    </source>
</evidence>
<dbReference type="SUPFAM" id="SSF81383">
    <property type="entry name" value="F-box domain"/>
    <property type="match status" value="1"/>
</dbReference>
<dbReference type="AlphaFoldDB" id="A0A6I9QTQ9"/>
<feature type="repeat" description="WD" evidence="3">
    <location>
        <begin position="197"/>
        <end position="235"/>
    </location>
</feature>
<dbReference type="InterPro" id="IPR001680">
    <property type="entry name" value="WD40_rpt"/>
</dbReference>
<feature type="domain" description="F-box" evidence="4">
    <location>
        <begin position="14"/>
        <end position="60"/>
    </location>
</feature>
<feature type="repeat" description="WD" evidence="3">
    <location>
        <begin position="247"/>
        <end position="289"/>
    </location>
</feature>
<dbReference type="InterPro" id="IPR036322">
    <property type="entry name" value="WD40_repeat_dom_sf"/>
</dbReference>
<dbReference type="PANTHER" id="PTHR22847:SF746">
    <property type="entry name" value="OS01G0185400 PROTEIN"/>
    <property type="match status" value="1"/>
</dbReference>
<dbReference type="SUPFAM" id="SSF50978">
    <property type="entry name" value="WD40 repeat-like"/>
    <property type="match status" value="1"/>
</dbReference>
<dbReference type="Pfam" id="PF00400">
    <property type="entry name" value="WD40"/>
    <property type="match status" value="3"/>
</dbReference>
<evidence type="ECO:0000313" key="6">
    <source>
        <dbReference type="RefSeq" id="XP_010915152.1"/>
    </source>
</evidence>
<evidence type="ECO:0000259" key="4">
    <source>
        <dbReference type="PROSITE" id="PS50181"/>
    </source>
</evidence>
<dbReference type="GeneID" id="105040363"/>
<evidence type="ECO:0000256" key="1">
    <source>
        <dbReference type="ARBA" id="ARBA00022574"/>
    </source>
</evidence>
<dbReference type="PRINTS" id="PR00320">
    <property type="entry name" value="GPROTEINBRPT"/>
</dbReference>
<gene>
    <name evidence="6" type="primary">LOC105040363</name>
</gene>
<dbReference type="CDD" id="cd22140">
    <property type="entry name" value="F-box_D3-like"/>
    <property type="match status" value="1"/>
</dbReference>
<dbReference type="PANTHER" id="PTHR22847">
    <property type="entry name" value="WD40 REPEAT PROTEIN"/>
    <property type="match status" value="1"/>
</dbReference>
<dbReference type="PROSITE" id="PS50294">
    <property type="entry name" value="WD_REPEATS_REGION"/>
    <property type="match status" value="1"/>
</dbReference>
<keyword evidence="5" id="KW-1185">Reference proteome</keyword>